<evidence type="ECO:0000313" key="3">
    <source>
        <dbReference type="Proteomes" id="UP001589797"/>
    </source>
</evidence>
<evidence type="ECO:0000313" key="2">
    <source>
        <dbReference type="EMBL" id="MFC0263160.1"/>
    </source>
</evidence>
<dbReference type="GO" id="GO:0003746">
    <property type="term" value="F:translation elongation factor activity"/>
    <property type="evidence" value="ECO:0007669"/>
    <property type="project" value="UniProtKB-KW"/>
</dbReference>
<keyword evidence="2" id="KW-0648">Protein biosynthesis</keyword>
<dbReference type="Proteomes" id="UP001589797">
    <property type="component" value="Unassembled WGS sequence"/>
</dbReference>
<dbReference type="RefSeq" id="WP_382387630.1">
    <property type="nucleotide sequence ID" value="NZ_JBHLWI010000029.1"/>
</dbReference>
<sequence length="129" mass="14821">MIPVLKNSDYQIIKTLIENYHPSQRTKEMGTLQTELRRAKIVDDPLINHNIIQLNSYFEVKDIRSGNRLCFTLTLPSEANLKEKKVSILSPLGVALIGFQEGKEFEWELPAGVRKFVIEKVEQPIQEKA</sequence>
<comment type="caution">
    <text evidence="2">The sequence shown here is derived from an EMBL/GenBank/DDBJ whole genome shotgun (WGS) entry which is preliminary data.</text>
</comment>
<dbReference type="PANTHER" id="PTHR30437:SF5">
    <property type="entry name" value="REGULATOR OF NUCLEOSIDE DIPHOSPHATE KINASE"/>
    <property type="match status" value="1"/>
</dbReference>
<dbReference type="EMBL" id="JBHLWI010000029">
    <property type="protein sequence ID" value="MFC0263160.1"/>
    <property type="molecule type" value="Genomic_DNA"/>
</dbReference>
<dbReference type="Pfam" id="PF01272">
    <property type="entry name" value="GreA_GreB"/>
    <property type="match status" value="1"/>
</dbReference>
<dbReference type="InterPro" id="IPR036953">
    <property type="entry name" value="GreA/GreB_C_sf"/>
</dbReference>
<accession>A0ABV6FV28</accession>
<dbReference type="InterPro" id="IPR023459">
    <property type="entry name" value="Tscrpt_elong_fac_GreA/B_fam"/>
</dbReference>
<dbReference type="SUPFAM" id="SSF54534">
    <property type="entry name" value="FKBP-like"/>
    <property type="match status" value="1"/>
</dbReference>
<dbReference type="Gene3D" id="3.10.50.30">
    <property type="entry name" value="Transcription elongation factor, GreA/GreB, C-terminal domain"/>
    <property type="match status" value="1"/>
</dbReference>
<dbReference type="InterPro" id="IPR001437">
    <property type="entry name" value="Tscrpt_elong_fac_GreA/B_C"/>
</dbReference>
<organism evidence="2 3">
    <name type="scientific">Fontibacter flavus</name>
    <dbReference type="NCBI Taxonomy" id="654838"/>
    <lineage>
        <taxon>Bacteria</taxon>
        <taxon>Pseudomonadati</taxon>
        <taxon>Bacteroidota</taxon>
        <taxon>Cytophagia</taxon>
        <taxon>Cytophagales</taxon>
        <taxon>Cyclobacteriaceae</taxon>
        <taxon>Fontibacter</taxon>
    </lineage>
</organism>
<reference evidence="2 3" key="1">
    <citation type="submission" date="2024-09" db="EMBL/GenBank/DDBJ databases">
        <authorList>
            <person name="Sun Q."/>
            <person name="Mori K."/>
        </authorList>
    </citation>
    <scope>NUCLEOTIDE SEQUENCE [LARGE SCALE GENOMIC DNA]</scope>
    <source>
        <strain evidence="2 3">CCM 7650</strain>
    </source>
</reference>
<evidence type="ECO:0000259" key="1">
    <source>
        <dbReference type="Pfam" id="PF01272"/>
    </source>
</evidence>
<keyword evidence="2" id="KW-0251">Elongation factor</keyword>
<dbReference type="PANTHER" id="PTHR30437">
    <property type="entry name" value="TRANSCRIPTION ELONGATION FACTOR GREA"/>
    <property type="match status" value="1"/>
</dbReference>
<protein>
    <submittedName>
        <fullName evidence="2">GreA/GreB family elongation factor</fullName>
    </submittedName>
</protein>
<feature type="domain" description="Transcription elongation factor GreA/GreB C-terminal" evidence="1">
    <location>
        <begin position="49"/>
        <end position="123"/>
    </location>
</feature>
<gene>
    <name evidence="2" type="ORF">ACFFIP_10740</name>
</gene>
<proteinExistence type="predicted"/>
<name>A0ABV6FV28_9BACT</name>
<keyword evidence="3" id="KW-1185">Reference proteome</keyword>